<reference evidence="5 6" key="1">
    <citation type="submission" date="2016-02" db="EMBL/GenBank/DDBJ databases">
        <title>A draft genome sequence of Candidatus Phytoplasma oryzae strain Mbita1, the causative agent of Napier Grass stunt disease in Kenya.</title>
        <authorList>
            <person name="Fischer A."/>
            <person name="Santa-Cruz I."/>
            <person name="Wambua L."/>
            <person name="Olds C."/>
            <person name="Midega C."/>
            <person name="Dickinson M."/>
            <person name="Kawicha P."/>
            <person name="Khan Z."/>
            <person name="Masiga D."/>
            <person name="Jores J."/>
            <person name="Bernd S."/>
        </authorList>
    </citation>
    <scope>NUCLEOTIDE SEQUENCE [LARGE SCALE GENOMIC DNA]</scope>
    <source>
        <strain evidence="5">Mbita1</strain>
    </source>
</reference>
<dbReference type="InterPro" id="IPR005551">
    <property type="entry name" value="CitX"/>
</dbReference>
<dbReference type="EC" id="2.7.7.61" evidence="1"/>
<comment type="caution">
    <text evidence="5">The sequence shown here is derived from an EMBL/GenBank/DDBJ whole genome shotgun (WGS) entry which is preliminary data.</text>
</comment>
<sequence>MIKNKILLSREKRYLKQKEILAKYQKGLMIISLNIPGVKKNKFLYQIFFKKIVYNNVFNFLKKERIIFLKYHNQKFLKDKAGIYLNLILNNKKKKSLLKIKKKIINLEKTHPIFTLLDIDILDIQHNNIKRSFLKFPPKKCFLCKKQAKICSLQKKHRLKDLILFINTIIKKFLSKN</sequence>
<dbReference type="GO" id="GO:0051191">
    <property type="term" value="P:prosthetic group biosynthetic process"/>
    <property type="evidence" value="ECO:0007669"/>
    <property type="project" value="InterPro"/>
</dbReference>
<evidence type="ECO:0000256" key="4">
    <source>
        <dbReference type="ARBA" id="ARBA00048574"/>
    </source>
</evidence>
<dbReference type="PATRIC" id="fig|203274.3.peg.476"/>
<dbReference type="EMBL" id="LTBM01000010">
    <property type="protein sequence ID" value="KXT29169.1"/>
    <property type="molecule type" value="Genomic_DNA"/>
</dbReference>
<evidence type="ECO:0000313" key="6">
    <source>
        <dbReference type="Proteomes" id="UP000070069"/>
    </source>
</evidence>
<dbReference type="GO" id="GO:0050519">
    <property type="term" value="F:holo-citrate lyase synthase activity"/>
    <property type="evidence" value="ECO:0007669"/>
    <property type="project" value="UniProtKB-EC"/>
</dbReference>
<keyword evidence="2 5" id="KW-0808">Transferase</keyword>
<comment type="catalytic activity">
    <reaction evidence="4">
        <text>apo-[citrate lyase ACP] + 2'-(5''-triphospho-alpha-D-ribosyl)-3'-dephospho-CoA = holo-[citrate lyase ACP] + diphosphate</text>
        <dbReference type="Rhea" id="RHEA:16333"/>
        <dbReference type="Rhea" id="RHEA-COMP:10157"/>
        <dbReference type="Rhea" id="RHEA-COMP:10158"/>
        <dbReference type="ChEBI" id="CHEBI:29999"/>
        <dbReference type="ChEBI" id="CHEBI:33019"/>
        <dbReference type="ChEBI" id="CHEBI:61378"/>
        <dbReference type="ChEBI" id="CHEBI:82683"/>
        <dbReference type="EC" id="2.7.7.61"/>
    </reaction>
</comment>
<keyword evidence="3 5" id="KW-0548">Nucleotidyltransferase</keyword>
<proteinExistence type="predicted"/>
<name>A0A139JQC8_9MOLU</name>
<dbReference type="RefSeq" id="WP_066540490.1">
    <property type="nucleotide sequence ID" value="NZ_LTBM01000010.1"/>
</dbReference>
<evidence type="ECO:0000256" key="3">
    <source>
        <dbReference type="ARBA" id="ARBA00022695"/>
    </source>
</evidence>
<dbReference type="AlphaFoldDB" id="A0A139JQC8"/>
<organism evidence="5 6">
    <name type="scientific">Candidatus Phytoplasma oryzae</name>
    <dbReference type="NCBI Taxonomy" id="203274"/>
    <lineage>
        <taxon>Bacteria</taxon>
        <taxon>Bacillati</taxon>
        <taxon>Mycoplasmatota</taxon>
        <taxon>Mollicutes</taxon>
        <taxon>Acholeplasmatales</taxon>
        <taxon>Acholeplasmataceae</taxon>
        <taxon>Candidatus Phytoplasma</taxon>
        <taxon>16SrXI (Rice yellow dwarf group)</taxon>
    </lineage>
</organism>
<evidence type="ECO:0000256" key="2">
    <source>
        <dbReference type="ARBA" id="ARBA00022679"/>
    </source>
</evidence>
<dbReference type="NCBIfam" id="TIGR03124">
    <property type="entry name" value="citrate_citX"/>
    <property type="match status" value="1"/>
</dbReference>
<dbReference type="Pfam" id="PF03802">
    <property type="entry name" value="CitX"/>
    <property type="match status" value="1"/>
</dbReference>
<gene>
    <name evidence="5" type="primary">citX</name>
    <name evidence="5" type="ORF">AXA84_0321</name>
</gene>
<dbReference type="Proteomes" id="UP000070069">
    <property type="component" value="Unassembled WGS sequence"/>
</dbReference>
<accession>A0A139JQC8</accession>
<evidence type="ECO:0000313" key="5">
    <source>
        <dbReference type="EMBL" id="KXT29169.1"/>
    </source>
</evidence>
<protein>
    <recommendedName>
        <fullName evidence="1">citrate lyase holo-[acyl-carrier protein] synthase</fullName>
        <ecNumber evidence="1">2.7.7.61</ecNumber>
    </recommendedName>
</protein>
<evidence type="ECO:0000256" key="1">
    <source>
        <dbReference type="ARBA" id="ARBA00012524"/>
    </source>
</evidence>